<evidence type="ECO:0000256" key="3">
    <source>
        <dbReference type="SAM" id="MobiDB-lite"/>
    </source>
</evidence>
<evidence type="ECO:0000256" key="1">
    <source>
        <dbReference type="ARBA" id="ARBA00022884"/>
    </source>
</evidence>
<dbReference type="OrthoDB" id="417481at2759"/>
<feature type="region of interest" description="Disordered" evidence="3">
    <location>
        <begin position="258"/>
        <end position="318"/>
    </location>
</feature>
<dbReference type="CDD" id="cd12530">
    <property type="entry name" value="RRM3_EAR1_like"/>
    <property type="match status" value="1"/>
</dbReference>
<dbReference type="Proteomes" id="UP000504610">
    <property type="component" value="Chromosome 7"/>
</dbReference>
<sequence length="539" mass="61233">MSLSGHLNPTAPVFLPANLNPIPYFIPTRIYLPLPLPPPPPPPHLRFFPGFSGALPPPPSLSIPTRTLVLSPVPGDVSESSIRRDMEVFGEVRGVQMERAHEGIVTVHFYDLRHSQRALREIRERHMHQQQQVRFGAAARGLVSGRTVWAHFAFPNFRAVPEGNNQGSLVVFNLEPTISSAALRQIFEAYGKVKELRETPFKREQRFVEFYDVRDAALARREMDGKLIDGKPIVVQFSRPGGFNKKLILASRFDKSFLSNHHHHHPPPPPPPPPPPRFRQLRRQEPVKGKPVKPNLSLGDNERCEQNKKRSKMHTSTTKKDRIIDGRFIINEEAIAESRDGRTTVMIKNIPNKYTQKLLLSMLDRHCNDCNEKIISEGDQTPMSAYDFVYLPIDFGNKCNVGYGFVNMTTPEAVWRLYKAFHNNRWRLFQSSKICEVTYARVQGLESLKAHFKYLKLPREEMEYKPVIFSPPRDGRLLTEPISIIVDLGTKPAEDSCPSRDETVTSCSSSIERCDGWLGERIENGGVVSDDEGKTVVKI</sequence>
<keyword evidence="1 2" id="KW-0694">RNA-binding</keyword>
<dbReference type="CDD" id="cd12526">
    <property type="entry name" value="RRM1_EAR1_like"/>
    <property type="match status" value="1"/>
</dbReference>
<dbReference type="GeneID" id="108816707"/>
<dbReference type="InterPro" id="IPR012677">
    <property type="entry name" value="Nucleotide-bd_a/b_plait_sf"/>
</dbReference>
<name>A0A9W3C436_RAPSA</name>
<dbReference type="Pfam" id="PF04059">
    <property type="entry name" value="RRM_2"/>
    <property type="match status" value="1"/>
</dbReference>
<dbReference type="Pfam" id="PF00076">
    <property type="entry name" value="RRM_1"/>
    <property type="match status" value="1"/>
</dbReference>
<reference evidence="5" key="1">
    <citation type="journal article" date="2019" name="Database">
        <title>The radish genome database (RadishGD): an integrated information resource for radish genomics.</title>
        <authorList>
            <person name="Yu H.J."/>
            <person name="Baek S."/>
            <person name="Lee Y.J."/>
            <person name="Cho A."/>
            <person name="Mun J.H."/>
        </authorList>
    </citation>
    <scope>NUCLEOTIDE SEQUENCE [LARGE SCALE GENOMIC DNA]</scope>
    <source>
        <strain evidence="5">cv. WK10039</strain>
    </source>
</reference>
<protein>
    <submittedName>
        <fullName evidence="6">Protein terminal ear1</fullName>
    </submittedName>
</protein>
<dbReference type="InterPro" id="IPR034458">
    <property type="entry name" value="EAR1-like_RRM3"/>
</dbReference>
<gene>
    <name evidence="6" type="primary">LOC108816707</name>
</gene>
<feature type="domain" description="RRM" evidence="4">
    <location>
        <begin position="66"/>
        <end position="140"/>
    </location>
</feature>
<accession>A0A9W3C436</accession>
<dbReference type="SUPFAM" id="SSF54928">
    <property type="entry name" value="RNA-binding domain, RBD"/>
    <property type="match status" value="2"/>
</dbReference>
<dbReference type="GO" id="GO:0003723">
    <property type="term" value="F:RNA binding"/>
    <property type="evidence" value="ECO:0007669"/>
    <property type="project" value="UniProtKB-UniRule"/>
</dbReference>
<dbReference type="AlphaFoldDB" id="A0A9W3C436"/>
<feature type="domain" description="RRM" evidence="4">
    <location>
        <begin position="167"/>
        <end position="240"/>
    </location>
</feature>
<evidence type="ECO:0000256" key="2">
    <source>
        <dbReference type="PROSITE-ProRule" id="PRU00176"/>
    </source>
</evidence>
<dbReference type="Gene3D" id="3.30.70.330">
    <property type="match status" value="3"/>
</dbReference>
<reference evidence="6" key="2">
    <citation type="submission" date="2025-08" db="UniProtKB">
        <authorList>
            <consortium name="RefSeq"/>
        </authorList>
    </citation>
    <scope>IDENTIFICATION</scope>
    <source>
        <tissue evidence="6">Leaf</tissue>
    </source>
</reference>
<dbReference type="KEGG" id="rsz:108816707"/>
<evidence type="ECO:0000313" key="6">
    <source>
        <dbReference type="RefSeq" id="XP_056846361.1"/>
    </source>
</evidence>
<dbReference type="InterPro" id="IPR007201">
    <property type="entry name" value="Mei2-like_Rrm_C"/>
</dbReference>
<proteinExistence type="predicted"/>
<feature type="compositionally biased region" description="Pro residues" evidence="3">
    <location>
        <begin position="267"/>
        <end position="277"/>
    </location>
</feature>
<organism evidence="5 6">
    <name type="scientific">Raphanus sativus</name>
    <name type="common">Radish</name>
    <name type="synonym">Raphanus raphanistrum var. sativus</name>
    <dbReference type="NCBI Taxonomy" id="3726"/>
    <lineage>
        <taxon>Eukaryota</taxon>
        <taxon>Viridiplantae</taxon>
        <taxon>Streptophyta</taxon>
        <taxon>Embryophyta</taxon>
        <taxon>Tracheophyta</taxon>
        <taxon>Spermatophyta</taxon>
        <taxon>Magnoliopsida</taxon>
        <taxon>eudicotyledons</taxon>
        <taxon>Gunneridae</taxon>
        <taxon>Pentapetalae</taxon>
        <taxon>rosids</taxon>
        <taxon>malvids</taxon>
        <taxon>Brassicales</taxon>
        <taxon>Brassicaceae</taxon>
        <taxon>Brassiceae</taxon>
        <taxon>Raphanus</taxon>
    </lineage>
</organism>
<dbReference type="PROSITE" id="PS50102">
    <property type="entry name" value="RRM"/>
    <property type="match status" value="2"/>
</dbReference>
<dbReference type="InterPro" id="IPR000504">
    <property type="entry name" value="RRM_dom"/>
</dbReference>
<dbReference type="SUPFAM" id="SSF101447">
    <property type="entry name" value="Formin homology 2 domain (FH2 domain)"/>
    <property type="match status" value="1"/>
</dbReference>
<dbReference type="RefSeq" id="XP_056846361.1">
    <property type="nucleotide sequence ID" value="XM_056990381.1"/>
</dbReference>
<evidence type="ECO:0000313" key="5">
    <source>
        <dbReference type="Proteomes" id="UP000504610"/>
    </source>
</evidence>
<keyword evidence="5" id="KW-1185">Reference proteome</keyword>
<dbReference type="SMART" id="SM00360">
    <property type="entry name" value="RRM"/>
    <property type="match status" value="2"/>
</dbReference>
<evidence type="ECO:0000259" key="4">
    <source>
        <dbReference type="PROSITE" id="PS50102"/>
    </source>
</evidence>
<dbReference type="FunFam" id="3.30.70.330:FF:001402">
    <property type="entry name" value="Terminal EAR1-like 1"/>
    <property type="match status" value="1"/>
</dbReference>
<dbReference type="InterPro" id="IPR035979">
    <property type="entry name" value="RBD_domain_sf"/>
</dbReference>
<dbReference type="PANTHER" id="PTHR23189">
    <property type="entry name" value="RNA RECOGNITION MOTIF-CONTAINING"/>
    <property type="match status" value="1"/>
</dbReference>